<dbReference type="GO" id="GO:0009898">
    <property type="term" value="C:cytoplasmic side of plasma membrane"/>
    <property type="evidence" value="ECO:0007669"/>
    <property type="project" value="TreeGrafter"/>
</dbReference>
<proteinExistence type="predicted"/>
<evidence type="ECO:0000313" key="3">
    <source>
        <dbReference type="Proteomes" id="UP000320011"/>
    </source>
</evidence>
<dbReference type="GO" id="GO:0005829">
    <property type="term" value="C:cytosol"/>
    <property type="evidence" value="ECO:0007669"/>
    <property type="project" value="TreeGrafter"/>
</dbReference>
<organism evidence="2 3">
    <name type="scientific">Amycolatopsis rhizosphaerae</name>
    <dbReference type="NCBI Taxonomy" id="2053003"/>
    <lineage>
        <taxon>Bacteria</taxon>
        <taxon>Bacillati</taxon>
        <taxon>Actinomycetota</taxon>
        <taxon>Actinomycetes</taxon>
        <taxon>Pseudonocardiales</taxon>
        <taxon>Pseudonocardiaceae</taxon>
        <taxon>Amycolatopsis</taxon>
    </lineage>
</organism>
<dbReference type="PANTHER" id="PTHR43384:SF14">
    <property type="entry name" value="ESX-1 SECRETION-ASSOCIATED PROTEIN ESPI"/>
    <property type="match status" value="1"/>
</dbReference>
<dbReference type="Proteomes" id="UP000320011">
    <property type="component" value="Unassembled WGS sequence"/>
</dbReference>
<evidence type="ECO:0000259" key="1">
    <source>
        <dbReference type="Pfam" id="PF01656"/>
    </source>
</evidence>
<dbReference type="GO" id="GO:0005524">
    <property type="term" value="F:ATP binding"/>
    <property type="evidence" value="ECO:0007669"/>
    <property type="project" value="TreeGrafter"/>
</dbReference>
<reference evidence="2 3" key="1">
    <citation type="submission" date="2019-07" db="EMBL/GenBank/DDBJ databases">
        <authorList>
            <person name="Duangmal K."/>
            <person name="Teo W.F.A."/>
        </authorList>
    </citation>
    <scope>NUCLEOTIDE SEQUENCE [LARGE SCALE GENOMIC DNA]</scope>
    <source>
        <strain evidence="2 3">TBRC 6029</strain>
    </source>
</reference>
<dbReference type="OrthoDB" id="3425679at2"/>
<dbReference type="SUPFAM" id="SSF52540">
    <property type="entry name" value="P-loop containing nucleoside triphosphate hydrolases"/>
    <property type="match status" value="1"/>
</dbReference>
<dbReference type="EMBL" id="VJWX01000012">
    <property type="protein sequence ID" value="TVT61608.1"/>
    <property type="molecule type" value="Genomic_DNA"/>
</dbReference>
<dbReference type="Gene3D" id="3.40.50.300">
    <property type="entry name" value="P-loop containing nucleotide triphosphate hydrolases"/>
    <property type="match status" value="1"/>
</dbReference>
<dbReference type="AlphaFoldDB" id="A0A558DKR1"/>
<protein>
    <submittedName>
        <fullName evidence="2">Chromosome partitioning protein</fullName>
    </submittedName>
</protein>
<reference evidence="2 3" key="2">
    <citation type="submission" date="2019-08" db="EMBL/GenBank/DDBJ databases">
        <title>Amycolatopsis acidicola sp. nov., isolated from peat swamp forest soil.</title>
        <authorList>
            <person name="Srisuk N."/>
        </authorList>
    </citation>
    <scope>NUCLEOTIDE SEQUENCE [LARGE SCALE GENOMIC DNA]</scope>
    <source>
        <strain evidence="2 3">TBRC 6029</strain>
    </source>
</reference>
<dbReference type="Pfam" id="PF01656">
    <property type="entry name" value="CbiA"/>
    <property type="match status" value="1"/>
</dbReference>
<dbReference type="InterPro" id="IPR002586">
    <property type="entry name" value="CobQ/CobB/MinD/ParA_Nub-bd_dom"/>
</dbReference>
<dbReference type="GO" id="GO:0051782">
    <property type="term" value="P:negative regulation of cell division"/>
    <property type="evidence" value="ECO:0007669"/>
    <property type="project" value="TreeGrafter"/>
</dbReference>
<evidence type="ECO:0000313" key="2">
    <source>
        <dbReference type="EMBL" id="TVT61608.1"/>
    </source>
</evidence>
<keyword evidence="3" id="KW-1185">Reference proteome</keyword>
<dbReference type="PANTHER" id="PTHR43384">
    <property type="entry name" value="SEPTUM SITE-DETERMINING PROTEIN MIND HOMOLOG, CHLOROPLASTIC-RELATED"/>
    <property type="match status" value="1"/>
</dbReference>
<sequence>MVTSNAASGELAALTADVQVPLTTGQRIAIASVRGGAGKSVVAALLASVYAARRRDRVMVADADPEGGSLLWRLGLLKHLPLSAIAPKLLSAVGNDLTGLEQLLPRTPSGLWVLPGGAPGQPQLPRDVTRALSRLFAVCVTDCSMGMSSPATAGVLSEAHTLVLVVPATPDGVYATCGALQRMAANQSPSLSRVVLVLNKLGPDADSGLRYNVALETLGRFGLPMVPLPYDRHVAAGTPIFPSRIGEETLVQITRLAGRALAPTRPS</sequence>
<dbReference type="InterPro" id="IPR050625">
    <property type="entry name" value="ParA/MinD_ATPase"/>
</dbReference>
<gene>
    <name evidence="2" type="ORF">FNH05_02750</name>
</gene>
<comment type="caution">
    <text evidence="2">The sequence shown here is derived from an EMBL/GenBank/DDBJ whole genome shotgun (WGS) entry which is preliminary data.</text>
</comment>
<feature type="domain" description="CobQ/CobB/MinD/ParA nucleotide binding" evidence="1">
    <location>
        <begin position="28"/>
        <end position="235"/>
    </location>
</feature>
<name>A0A558DKR1_9PSEU</name>
<dbReference type="GO" id="GO:0016887">
    <property type="term" value="F:ATP hydrolysis activity"/>
    <property type="evidence" value="ECO:0007669"/>
    <property type="project" value="TreeGrafter"/>
</dbReference>
<dbReference type="InterPro" id="IPR027417">
    <property type="entry name" value="P-loop_NTPase"/>
</dbReference>
<accession>A0A558DKR1</accession>